<dbReference type="InterPro" id="IPR036890">
    <property type="entry name" value="HATPase_C_sf"/>
</dbReference>
<dbReference type="SMART" id="SM00448">
    <property type="entry name" value="REC"/>
    <property type="match status" value="1"/>
</dbReference>
<reference evidence="10" key="1">
    <citation type="submission" date="2023-07" db="EMBL/GenBank/DDBJ databases">
        <title>Brevundimonas soil sp. nov., isolated from the soil of chemical plant.</title>
        <authorList>
            <person name="Wu N."/>
        </authorList>
    </citation>
    <scope>NUCLEOTIDE SEQUENCE</scope>
    <source>
        <strain evidence="10">XZ-24</strain>
    </source>
</reference>
<organism evidence="10 11">
    <name type="scientific">Peiella sedimenti</name>
    <dbReference type="NCBI Taxonomy" id="3061083"/>
    <lineage>
        <taxon>Bacteria</taxon>
        <taxon>Pseudomonadati</taxon>
        <taxon>Pseudomonadota</taxon>
        <taxon>Alphaproteobacteria</taxon>
        <taxon>Caulobacterales</taxon>
        <taxon>Caulobacteraceae</taxon>
        <taxon>Peiella</taxon>
    </lineage>
</organism>
<evidence type="ECO:0000259" key="9">
    <source>
        <dbReference type="PROSITE" id="PS50110"/>
    </source>
</evidence>
<dbReference type="Proteomes" id="UP001169063">
    <property type="component" value="Unassembled WGS sequence"/>
</dbReference>
<evidence type="ECO:0000313" key="10">
    <source>
        <dbReference type="EMBL" id="MDO1558917.1"/>
    </source>
</evidence>
<comment type="caution">
    <text evidence="10">The sequence shown here is derived from an EMBL/GenBank/DDBJ whole genome shotgun (WGS) entry which is preliminary data.</text>
</comment>
<dbReference type="PRINTS" id="PR00344">
    <property type="entry name" value="BCTRLSENSOR"/>
</dbReference>
<dbReference type="EC" id="2.7.13.3" evidence="2"/>
<dbReference type="SUPFAM" id="SSF55874">
    <property type="entry name" value="ATPase domain of HSP90 chaperone/DNA topoisomerase II/histidine kinase"/>
    <property type="match status" value="1"/>
</dbReference>
<evidence type="ECO:0000256" key="4">
    <source>
        <dbReference type="ARBA" id="ARBA00022679"/>
    </source>
</evidence>
<dbReference type="PROSITE" id="PS50109">
    <property type="entry name" value="HIS_KIN"/>
    <property type="match status" value="1"/>
</dbReference>
<accession>A0ABT8SK36</accession>
<dbReference type="SMART" id="SM00387">
    <property type="entry name" value="HATPase_c"/>
    <property type="match status" value="1"/>
</dbReference>
<evidence type="ECO:0000313" key="11">
    <source>
        <dbReference type="Proteomes" id="UP001169063"/>
    </source>
</evidence>
<dbReference type="CDD" id="cd16922">
    <property type="entry name" value="HATPase_EvgS-ArcB-TorS-like"/>
    <property type="match status" value="1"/>
</dbReference>
<dbReference type="InterPro" id="IPR036097">
    <property type="entry name" value="HisK_dim/P_sf"/>
</dbReference>
<dbReference type="InterPro" id="IPR001789">
    <property type="entry name" value="Sig_transdc_resp-reg_receiver"/>
</dbReference>
<dbReference type="Pfam" id="PF12860">
    <property type="entry name" value="PAS_7"/>
    <property type="match status" value="1"/>
</dbReference>
<dbReference type="InterPro" id="IPR005467">
    <property type="entry name" value="His_kinase_dom"/>
</dbReference>
<dbReference type="Pfam" id="PF02518">
    <property type="entry name" value="HATPase_c"/>
    <property type="match status" value="1"/>
</dbReference>
<dbReference type="SUPFAM" id="SSF55785">
    <property type="entry name" value="PYP-like sensor domain (PAS domain)"/>
    <property type="match status" value="1"/>
</dbReference>
<dbReference type="PANTHER" id="PTHR43047:SF78">
    <property type="entry name" value="SENSORY_REGULATORY PROTEIN RPFC"/>
    <property type="match status" value="1"/>
</dbReference>
<feature type="transmembrane region" description="Helical" evidence="7">
    <location>
        <begin position="50"/>
        <end position="75"/>
    </location>
</feature>
<dbReference type="InterPro" id="IPR003594">
    <property type="entry name" value="HATPase_dom"/>
</dbReference>
<feature type="domain" description="Histidine kinase" evidence="8">
    <location>
        <begin position="264"/>
        <end position="481"/>
    </location>
</feature>
<feature type="domain" description="Response regulatory" evidence="9">
    <location>
        <begin position="502"/>
        <end position="621"/>
    </location>
</feature>
<feature type="transmembrane region" description="Helical" evidence="7">
    <location>
        <begin position="20"/>
        <end position="38"/>
    </location>
</feature>
<comment type="catalytic activity">
    <reaction evidence="1">
        <text>ATP + protein L-histidine = ADP + protein N-phospho-L-histidine.</text>
        <dbReference type="EC" id="2.7.13.3"/>
    </reaction>
</comment>
<dbReference type="CDD" id="cd17546">
    <property type="entry name" value="REC_hyHK_CKI1_RcsC-like"/>
    <property type="match status" value="1"/>
</dbReference>
<keyword evidence="5" id="KW-0418">Kinase</keyword>
<evidence type="ECO:0000256" key="3">
    <source>
        <dbReference type="ARBA" id="ARBA00022553"/>
    </source>
</evidence>
<dbReference type="SUPFAM" id="SSF52172">
    <property type="entry name" value="CheY-like"/>
    <property type="match status" value="1"/>
</dbReference>
<feature type="modified residue" description="4-aspartylphosphate" evidence="6">
    <location>
        <position position="551"/>
    </location>
</feature>
<dbReference type="GO" id="GO:0005524">
    <property type="term" value="F:ATP binding"/>
    <property type="evidence" value="ECO:0007669"/>
    <property type="project" value="UniProtKB-KW"/>
</dbReference>
<dbReference type="Pfam" id="PF00512">
    <property type="entry name" value="HisKA"/>
    <property type="match status" value="1"/>
</dbReference>
<name>A0ABT8SK36_9CAUL</name>
<keyword evidence="10" id="KW-0067">ATP-binding</keyword>
<keyword evidence="3 6" id="KW-0597">Phosphoprotein</keyword>
<keyword evidence="11" id="KW-1185">Reference proteome</keyword>
<dbReference type="Gene3D" id="3.40.50.2300">
    <property type="match status" value="1"/>
</dbReference>
<gene>
    <name evidence="10" type="ORF">Q0812_05695</name>
</gene>
<evidence type="ECO:0000259" key="8">
    <source>
        <dbReference type="PROSITE" id="PS50109"/>
    </source>
</evidence>
<protein>
    <recommendedName>
        <fullName evidence="2">histidine kinase</fullName>
        <ecNumber evidence="2">2.7.13.3</ecNumber>
    </recommendedName>
</protein>
<dbReference type="InterPro" id="IPR003661">
    <property type="entry name" value="HisK_dim/P_dom"/>
</dbReference>
<evidence type="ECO:0000256" key="2">
    <source>
        <dbReference type="ARBA" id="ARBA00012438"/>
    </source>
</evidence>
<dbReference type="SMART" id="SM00388">
    <property type="entry name" value="HisKA"/>
    <property type="match status" value="1"/>
</dbReference>
<feature type="transmembrane region" description="Helical" evidence="7">
    <location>
        <begin position="87"/>
        <end position="108"/>
    </location>
</feature>
<proteinExistence type="predicted"/>
<dbReference type="Gene3D" id="3.30.565.10">
    <property type="entry name" value="Histidine kinase-like ATPase, C-terminal domain"/>
    <property type="match status" value="1"/>
</dbReference>
<dbReference type="EMBL" id="JAUKTR010000002">
    <property type="protein sequence ID" value="MDO1558917.1"/>
    <property type="molecule type" value="Genomic_DNA"/>
</dbReference>
<dbReference type="Pfam" id="PF00072">
    <property type="entry name" value="Response_reg"/>
    <property type="match status" value="1"/>
</dbReference>
<dbReference type="Gene3D" id="1.10.287.130">
    <property type="match status" value="1"/>
</dbReference>
<sequence length="633" mass="67074">MVRLNLTLSCLFGAQSPGVLLGLSLFCVLAGVGALMLFRLRDEAGRVRGWARIGLAGAAAGAAAWAAHLSVGLVLSSNVGSSCPAPLAIGPILVVALGAFLGAAIAAAQGVLRPERVNAAHFLQSAMDAMPDGLGFYDAEDRLLVWNARYTDIHPELKHLLVRGRRFADLLRYGLERGDYAEAVGRENAWLAERLAARRAGSSIIEQRLSDGRWLRIQDRRTADGCLATVITDITDLKLAAESLAAARDAAETANRAKSEFLANMSHEIRTPLNGVIGVAQVLAHSDLTAEQHEMVGLIRSSGDTLQTLLSDILDLARIESGRLSIREDAFHLKGAILEAARLYEAPAQAKGLQFFVDVAPEADGWFANDVVRLKQILTNLVSNAVKFTETGFVRMTAQPAGEGAFRFTVEDTGVGFDATDKGRLFGRFEQADGSITRRFGGSGLGLAICRQLADMMGGQLDCESEPGGGSCFILTLPLQACEAPAAEVELAPVEVEERPLRVLLADDHPANRKVIELITAQANVDLVSVENGAEAVEAFEADAFDVVLMDMQMPVMDGLSATRAIRDLEMASGAAPTPVIMLTANALPEHMALAKAAGADRHLAKPVSAPLLLTALAEAAEAKARGLAALAA</sequence>
<keyword evidence="7" id="KW-1133">Transmembrane helix</keyword>
<dbReference type="RefSeq" id="WP_302109349.1">
    <property type="nucleotide sequence ID" value="NZ_JAUKTR010000002.1"/>
</dbReference>
<dbReference type="InterPro" id="IPR011006">
    <property type="entry name" value="CheY-like_superfamily"/>
</dbReference>
<dbReference type="PANTHER" id="PTHR43047">
    <property type="entry name" value="TWO-COMPONENT HISTIDINE PROTEIN KINASE"/>
    <property type="match status" value="1"/>
</dbReference>
<dbReference type="SUPFAM" id="SSF47384">
    <property type="entry name" value="Homodimeric domain of signal transducing histidine kinase"/>
    <property type="match status" value="1"/>
</dbReference>
<dbReference type="CDD" id="cd00082">
    <property type="entry name" value="HisKA"/>
    <property type="match status" value="1"/>
</dbReference>
<evidence type="ECO:0000256" key="5">
    <source>
        <dbReference type="ARBA" id="ARBA00022777"/>
    </source>
</evidence>
<evidence type="ECO:0000256" key="7">
    <source>
        <dbReference type="SAM" id="Phobius"/>
    </source>
</evidence>
<keyword evidence="7" id="KW-0812">Transmembrane</keyword>
<dbReference type="InterPro" id="IPR004358">
    <property type="entry name" value="Sig_transdc_His_kin-like_C"/>
</dbReference>
<dbReference type="PROSITE" id="PS50110">
    <property type="entry name" value="RESPONSE_REGULATORY"/>
    <property type="match status" value="1"/>
</dbReference>
<evidence type="ECO:0000256" key="1">
    <source>
        <dbReference type="ARBA" id="ARBA00000085"/>
    </source>
</evidence>
<keyword evidence="7" id="KW-0472">Membrane</keyword>
<keyword evidence="4" id="KW-0808">Transferase</keyword>
<evidence type="ECO:0000256" key="6">
    <source>
        <dbReference type="PROSITE-ProRule" id="PRU00169"/>
    </source>
</evidence>
<dbReference type="InterPro" id="IPR035965">
    <property type="entry name" value="PAS-like_dom_sf"/>
</dbReference>
<keyword evidence="10" id="KW-0547">Nucleotide-binding</keyword>
<dbReference type="Gene3D" id="3.30.450.20">
    <property type="entry name" value="PAS domain"/>
    <property type="match status" value="1"/>
</dbReference>